<evidence type="ECO:0000256" key="3">
    <source>
        <dbReference type="ARBA" id="ARBA00022692"/>
    </source>
</evidence>
<keyword evidence="2" id="KW-1003">Cell membrane</keyword>
<dbReference type="InterPro" id="IPR037185">
    <property type="entry name" value="EmrE-like"/>
</dbReference>
<keyword evidence="4 6" id="KW-1133">Transmembrane helix</keyword>
<feature type="transmembrane region" description="Helical" evidence="6">
    <location>
        <begin position="155"/>
        <end position="173"/>
    </location>
</feature>
<evidence type="ECO:0000259" key="7">
    <source>
        <dbReference type="Pfam" id="PF00892"/>
    </source>
</evidence>
<comment type="subcellular location">
    <subcellularLocation>
        <location evidence="1">Cell membrane</location>
        <topology evidence="1">Multi-pass membrane protein</topology>
    </subcellularLocation>
</comment>
<evidence type="ECO:0000256" key="1">
    <source>
        <dbReference type="ARBA" id="ARBA00004651"/>
    </source>
</evidence>
<feature type="transmembrane region" description="Helical" evidence="6">
    <location>
        <begin position="179"/>
        <end position="198"/>
    </location>
</feature>
<dbReference type="GO" id="GO:0005886">
    <property type="term" value="C:plasma membrane"/>
    <property type="evidence" value="ECO:0007669"/>
    <property type="project" value="UniProtKB-SubCell"/>
</dbReference>
<dbReference type="EMBL" id="JADION010000003">
    <property type="protein sequence ID" value="MBF4102211.1"/>
    <property type="molecule type" value="Genomic_DNA"/>
</dbReference>
<reference evidence="8" key="1">
    <citation type="submission" date="2020-11" db="EMBL/GenBank/DDBJ databases">
        <title>Gallibacterium anatis 1637, full genome, WGS.</title>
        <authorList>
            <person name="Laishevtcev A.I."/>
            <person name="Yakimova E.A."/>
            <person name="Petkovich D."/>
            <person name="Stepanova T.V."/>
            <person name="Kalendr R.S."/>
            <person name="Rubalsky E.O."/>
            <person name="Zulkarneev E.R."/>
            <person name="Aleshkin A.V."/>
        </authorList>
    </citation>
    <scope>NUCLEOTIDE SEQUENCE</scope>
    <source>
        <strain evidence="8">1637</strain>
    </source>
</reference>
<dbReference type="PANTHER" id="PTHR42920">
    <property type="entry name" value="OS03G0707200 PROTEIN-RELATED"/>
    <property type="match status" value="1"/>
</dbReference>
<keyword evidence="3 6" id="KW-0812">Transmembrane</keyword>
<feature type="transmembrane region" description="Helical" evidence="6">
    <location>
        <begin position="129"/>
        <end position="148"/>
    </location>
</feature>
<feature type="transmembrane region" description="Helical" evidence="6">
    <location>
        <begin position="298"/>
        <end position="316"/>
    </location>
</feature>
<proteinExistence type="predicted"/>
<feature type="domain" description="EamA" evidence="7">
    <location>
        <begin position="184"/>
        <end position="313"/>
    </location>
</feature>
<feature type="transmembrane region" description="Helical" evidence="6">
    <location>
        <begin position="100"/>
        <end position="123"/>
    </location>
</feature>
<keyword evidence="5 6" id="KW-0472">Membrane</keyword>
<dbReference type="InterPro" id="IPR000620">
    <property type="entry name" value="EamA_dom"/>
</dbReference>
<accession>A0A930UW00</accession>
<dbReference type="Gene3D" id="1.10.3730.20">
    <property type="match status" value="1"/>
</dbReference>
<evidence type="ECO:0000256" key="5">
    <source>
        <dbReference type="ARBA" id="ARBA00023136"/>
    </source>
</evidence>
<evidence type="ECO:0000256" key="4">
    <source>
        <dbReference type="ARBA" id="ARBA00022989"/>
    </source>
</evidence>
<feature type="domain" description="EamA" evidence="7">
    <location>
        <begin position="48"/>
        <end position="171"/>
    </location>
</feature>
<feature type="transmembrane region" description="Helical" evidence="6">
    <location>
        <begin position="272"/>
        <end position="292"/>
    </location>
</feature>
<evidence type="ECO:0000256" key="2">
    <source>
        <dbReference type="ARBA" id="ARBA00022475"/>
    </source>
</evidence>
<comment type="caution">
    <text evidence="8">The sequence shown here is derived from an EMBL/GenBank/DDBJ whole genome shotgun (WGS) entry which is preliminary data.</text>
</comment>
<feature type="transmembrane region" description="Helical" evidence="6">
    <location>
        <begin position="69"/>
        <end position="88"/>
    </location>
</feature>
<dbReference type="PANTHER" id="PTHR42920:SF5">
    <property type="entry name" value="EAMA DOMAIN-CONTAINING PROTEIN"/>
    <property type="match status" value="1"/>
</dbReference>
<feature type="transmembrane region" description="Helical" evidence="6">
    <location>
        <begin position="44"/>
        <end position="63"/>
    </location>
</feature>
<dbReference type="AlphaFoldDB" id="A0A930UW00"/>
<dbReference type="SUPFAM" id="SSF103481">
    <property type="entry name" value="Multidrug resistance efflux transporter EmrE"/>
    <property type="match status" value="2"/>
</dbReference>
<feature type="transmembrane region" description="Helical" evidence="6">
    <location>
        <begin position="210"/>
        <end position="230"/>
    </location>
</feature>
<dbReference type="InterPro" id="IPR051258">
    <property type="entry name" value="Diverse_Substrate_Transporter"/>
</dbReference>
<sequence>MPLSATDLKKFYTPFLNAHNRNIVLHCSYKKKIYGKNRWYRRNYPVFVSILAALGWFFSKYALVGFPPVGFIGLRFFSAALLFLPFAYPQFKRLTRTEVMRASATGLLFAAFMATWIIAITYSNNLGEGAFLMSISMLIAPLISWLVFRNKPLRSFWIALPIALSGVYLLAISKGELHFSADSLFYLLASLFSASYFVLHNQYSKSIPALALTTLQLSVVGVLCLSYSLIAEPWKSEVPTSAIMWLTISVLIGTNFRYMLQTIGQRYCNIANASIIMLLEPVWTMIMSVWWLDEQLTALKLAGSVLILAALLIYRIKNLIAFIRRKNY</sequence>
<evidence type="ECO:0000256" key="6">
    <source>
        <dbReference type="SAM" id="Phobius"/>
    </source>
</evidence>
<dbReference type="Pfam" id="PF00892">
    <property type="entry name" value="EamA"/>
    <property type="match status" value="2"/>
</dbReference>
<organism evidence="8">
    <name type="scientific">Gallibacterium anatis</name>
    <dbReference type="NCBI Taxonomy" id="750"/>
    <lineage>
        <taxon>Bacteria</taxon>
        <taxon>Pseudomonadati</taxon>
        <taxon>Pseudomonadota</taxon>
        <taxon>Gammaproteobacteria</taxon>
        <taxon>Pasteurellales</taxon>
        <taxon>Pasteurellaceae</taxon>
        <taxon>Gallibacterium</taxon>
    </lineage>
</organism>
<name>A0A930UW00_9PAST</name>
<evidence type="ECO:0000313" key="8">
    <source>
        <dbReference type="EMBL" id="MBF4102211.1"/>
    </source>
</evidence>
<gene>
    <name evidence="8" type="ORF">INT80_01605</name>
</gene>
<feature type="transmembrane region" description="Helical" evidence="6">
    <location>
        <begin position="242"/>
        <end position="260"/>
    </location>
</feature>
<protein>
    <submittedName>
        <fullName evidence="8">DMT family transporter</fullName>
    </submittedName>
</protein>